<sequence>MRGWWQEITGLVLPADCAGCGRQRTVLCERCRGALSGGPARRVWPDPVSAGLPPVHAAARYGDTVRSALLAHKERGALALAGPLGAALAGAVHSVVHDRAGAPGGGIRAGAGPFLLVPVPSARRAVAARGHDAGRRIALAAARELRREGTPVRVAALLRQRRLVADQSGLDAELRGANVSGALGVAEGAERLLMGEEPVVLVDDLMTTGASLTEAARAVSRAGGEVLGAAVVAAPSRSFGINRN</sequence>
<proteinExistence type="inferred from homology"/>
<dbReference type="InterPro" id="IPR051910">
    <property type="entry name" value="ComF/GntX_DNA_util-trans"/>
</dbReference>
<dbReference type="EMBL" id="BAAAHB010000067">
    <property type="protein sequence ID" value="GAA0480650.1"/>
    <property type="molecule type" value="Genomic_DNA"/>
</dbReference>
<name>A0ABP3KIC9_9ACTN</name>
<dbReference type="SUPFAM" id="SSF53271">
    <property type="entry name" value="PRTase-like"/>
    <property type="match status" value="1"/>
</dbReference>
<dbReference type="CDD" id="cd06223">
    <property type="entry name" value="PRTases_typeI"/>
    <property type="match status" value="1"/>
</dbReference>
<dbReference type="PANTHER" id="PTHR47505:SF1">
    <property type="entry name" value="DNA UTILIZATION PROTEIN YHGH"/>
    <property type="match status" value="1"/>
</dbReference>
<evidence type="ECO:0000313" key="3">
    <source>
        <dbReference type="Proteomes" id="UP001499895"/>
    </source>
</evidence>
<dbReference type="Gene3D" id="3.40.50.2020">
    <property type="match status" value="1"/>
</dbReference>
<gene>
    <name evidence="2" type="ORF">GCM10009544_48190</name>
</gene>
<accession>A0ABP3KIC9</accession>
<dbReference type="PANTHER" id="PTHR47505">
    <property type="entry name" value="DNA UTILIZATION PROTEIN YHGH"/>
    <property type="match status" value="1"/>
</dbReference>
<comment type="caution">
    <text evidence="2">The sequence shown here is derived from an EMBL/GenBank/DDBJ whole genome shotgun (WGS) entry which is preliminary data.</text>
</comment>
<dbReference type="RefSeq" id="WP_344094343.1">
    <property type="nucleotide sequence ID" value="NZ_BAAAHB010000067.1"/>
</dbReference>
<evidence type="ECO:0000313" key="2">
    <source>
        <dbReference type="EMBL" id="GAA0480650.1"/>
    </source>
</evidence>
<keyword evidence="3" id="KW-1185">Reference proteome</keyword>
<evidence type="ECO:0000256" key="1">
    <source>
        <dbReference type="ARBA" id="ARBA00008007"/>
    </source>
</evidence>
<dbReference type="InterPro" id="IPR000836">
    <property type="entry name" value="PRTase_dom"/>
</dbReference>
<dbReference type="Proteomes" id="UP001499895">
    <property type="component" value="Unassembled WGS sequence"/>
</dbReference>
<reference evidence="3" key="1">
    <citation type="journal article" date="2019" name="Int. J. Syst. Evol. Microbiol.">
        <title>The Global Catalogue of Microorganisms (GCM) 10K type strain sequencing project: providing services to taxonomists for standard genome sequencing and annotation.</title>
        <authorList>
            <consortium name="The Broad Institute Genomics Platform"/>
            <consortium name="The Broad Institute Genome Sequencing Center for Infectious Disease"/>
            <person name="Wu L."/>
            <person name="Ma J."/>
        </authorList>
    </citation>
    <scope>NUCLEOTIDE SEQUENCE [LARGE SCALE GENOMIC DNA]</scope>
    <source>
        <strain evidence="3">JCM 10649</strain>
    </source>
</reference>
<protein>
    <submittedName>
        <fullName evidence="2">ComF family protein</fullName>
    </submittedName>
</protein>
<dbReference type="InterPro" id="IPR029057">
    <property type="entry name" value="PRTase-like"/>
</dbReference>
<organism evidence="2 3">
    <name type="scientific">Streptomyces stramineus</name>
    <dbReference type="NCBI Taxonomy" id="173861"/>
    <lineage>
        <taxon>Bacteria</taxon>
        <taxon>Bacillati</taxon>
        <taxon>Actinomycetota</taxon>
        <taxon>Actinomycetes</taxon>
        <taxon>Kitasatosporales</taxon>
        <taxon>Streptomycetaceae</taxon>
        <taxon>Streptomyces</taxon>
    </lineage>
</organism>
<comment type="similarity">
    <text evidence="1">Belongs to the ComF/GntX family.</text>
</comment>